<keyword evidence="6 13" id="KW-0560">Oxidoreductase</keyword>
<keyword evidence="3 13" id="KW-0349">Heme</keyword>
<dbReference type="NCBIfam" id="TIGR01413">
    <property type="entry name" value="Dyp_perox_fam"/>
    <property type="match status" value="1"/>
</dbReference>
<dbReference type="Proteomes" id="UP000005143">
    <property type="component" value="Unassembled WGS sequence"/>
</dbReference>
<evidence type="ECO:0000313" key="17">
    <source>
        <dbReference type="EMBL" id="EHN11857.1"/>
    </source>
</evidence>
<evidence type="ECO:0000256" key="7">
    <source>
        <dbReference type="ARBA" id="ARBA00023004"/>
    </source>
</evidence>
<keyword evidence="5" id="KW-0732">Signal</keyword>
<feature type="compositionally biased region" description="Basic and acidic residues" evidence="14">
    <location>
        <begin position="1"/>
        <end position="10"/>
    </location>
</feature>
<dbReference type="GO" id="GO:0046872">
    <property type="term" value="F:metal ion binding"/>
    <property type="evidence" value="ECO:0007669"/>
    <property type="project" value="UniProtKB-KW"/>
</dbReference>
<evidence type="ECO:0000256" key="9">
    <source>
        <dbReference type="ARBA" id="ARBA00025737"/>
    </source>
</evidence>
<dbReference type="SUPFAM" id="SSF54909">
    <property type="entry name" value="Dimeric alpha+beta barrel"/>
    <property type="match status" value="1"/>
</dbReference>
<dbReference type="AlphaFoldDB" id="H0E384"/>
<dbReference type="InterPro" id="IPR006313">
    <property type="entry name" value="EfeB/EfeN"/>
</dbReference>
<keyword evidence="2 13" id="KW-0575">Peroxidase</keyword>
<feature type="region of interest" description="Disordered" evidence="14">
    <location>
        <begin position="228"/>
        <end position="249"/>
    </location>
</feature>
<evidence type="ECO:0000256" key="13">
    <source>
        <dbReference type="RuleBase" id="RU365017"/>
    </source>
</evidence>
<dbReference type="EMBL" id="AGUD01000060">
    <property type="protein sequence ID" value="EHN11857.1"/>
    <property type="molecule type" value="Genomic_DNA"/>
</dbReference>
<comment type="function">
    <text evidence="13">Involved in the recovery of exogenous heme iron. Extracts iron from heme while preserving the protoporphyrin ring intact.</text>
</comment>
<proteinExistence type="inferred from homology"/>
<dbReference type="GO" id="GO:0005829">
    <property type="term" value="C:cytosol"/>
    <property type="evidence" value="ECO:0007669"/>
    <property type="project" value="TreeGrafter"/>
</dbReference>
<dbReference type="PATRIC" id="fig|1097667.3.peg.1248"/>
<reference evidence="17 18" key="1">
    <citation type="journal article" date="2013" name="Biodegradation">
        <title>Quantitative proteomic analysis of ibuprofen-degrading Patulibacter sp. strain I11.</title>
        <authorList>
            <person name="Almeida B."/>
            <person name="Kjeldal H."/>
            <person name="Lolas I."/>
            <person name="Knudsen A.D."/>
            <person name="Carvalho G."/>
            <person name="Nielsen K.L."/>
            <person name="Barreto Crespo M.T."/>
            <person name="Stensballe A."/>
            <person name="Nielsen J.L."/>
        </authorList>
    </citation>
    <scope>NUCLEOTIDE SEQUENCE [LARGE SCALE GENOMIC DNA]</scope>
    <source>
        <strain evidence="17 18">I11</strain>
    </source>
</reference>
<dbReference type="InterPro" id="IPR048328">
    <property type="entry name" value="Dyp_perox_C"/>
</dbReference>
<sequence length="434" mass="46678">MADDQHDRPAAEASPSPAAGGLTRRRALLGGGILGVAAATGVGGYAAGKASADDHTAPAGIVPFHGPHQAGIATPAQDRLVFGAFDLQIETAAELRELLREWTRAAELMTAGRPTGTVAGHPEVPPEDTGEAEGLPAAQLTITFGFGPSLFELDGRDRLGLRAKRPRALRPLGPLPGDELDPARSGGDLCVQACANDPQVAFHAIRNLARIARGSAVLRWTQLGFGRTSSTSRSQATPRNLMGFKDGTNNIRAEDTDKMRRFVWVGREEPQAWFRGGSYLVARRIRMFIESWDRDRLSDQEAVIGRDKVSGAPLTGEREFDEVDLDIKGSDGLTVIPPDAHIRLAAPKINDGQSILRRGYSFTDGIDARTGQLDAGLFFLAYQQDPHRQFVAIQRKLGVGDALNEYIKHVGSGLFAIPPGIRRGGYVGQGLFER</sequence>
<evidence type="ECO:0000256" key="2">
    <source>
        <dbReference type="ARBA" id="ARBA00022559"/>
    </source>
</evidence>
<dbReference type="InterPro" id="IPR011008">
    <property type="entry name" value="Dimeric_a/b-barrel"/>
</dbReference>
<dbReference type="Pfam" id="PF04261">
    <property type="entry name" value="Dyp_perox_N"/>
    <property type="match status" value="1"/>
</dbReference>
<dbReference type="InterPro" id="IPR006311">
    <property type="entry name" value="TAT_signal"/>
</dbReference>
<dbReference type="InterPro" id="IPR006314">
    <property type="entry name" value="Dyp_peroxidase"/>
</dbReference>
<dbReference type="PROSITE" id="PS51404">
    <property type="entry name" value="DYP_PEROXIDASE"/>
    <property type="match status" value="1"/>
</dbReference>
<dbReference type="EC" id="1.11.1.-" evidence="13"/>
<evidence type="ECO:0000256" key="4">
    <source>
        <dbReference type="ARBA" id="ARBA00022723"/>
    </source>
</evidence>
<dbReference type="GO" id="GO:0004325">
    <property type="term" value="F:ferrochelatase activity"/>
    <property type="evidence" value="ECO:0007669"/>
    <property type="project" value="UniProtKB-EC"/>
</dbReference>
<evidence type="ECO:0000256" key="11">
    <source>
        <dbReference type="ARBA" id="ARBA00033775"/>
    </source>
</evidence>
<dbReference type="InterPro" id="IPR048327">
    <property type="entry name" value="Dyp_perox_N"/>
</dbReference>
<evidence type="ECO:0000256" key="3">
    <source>
        <dbReference type="ARBA" id="ARBA00022617"/>
    </source>
</evidence>
<evidence type="ECO:0000256" key="5">
    <source>
        <dbReference type="ARBA" id="ARBA00022729"/>
    </source>
</evidence>
<feature type="compositionally biased region" description="Polar residues" evidence="14">
    <location>
        <begin position="228"/>
        <end position="238"/>
    </location>
</feature>
<protein>
    <recommendedName>
        <fullName evidence="10 13">Deferrochelatase</fullName>
        <ecNumber evidence="13">1.11.1.-</ecNumber>
    </recommendedName>
    <alternativeName>
        <fullName evidence="11 13">Peroxidase EfeB</fullName>
    </alternativeName>
</protein>
<accession>H0E384</accession>
<comment type="subcellular location">
    <subcellularLocation>
        <location evidence="1">Cell envelope</location>
    </subcellularLocation>
</comment>
<gene>
    <name evidence="17" type="ORF">PAI11_12520</name>
</gene>
<dbReference type="PANTHER" id="PTHR30521:SF4">
    <property type="entry name" value="DEFERROCHELATASE"/>
    <property type="match status" value="1"/>
</dbReference>
<evidence type="ECO:0000313" key="18">
    <source>
        <dbReference type="Proteomes" id="UP000005143"/>
    </source>
</evidence>
<dbReference type="NCBIfam" id="TIGR01412">
    <property type="entry name" value="tat_substr_1"/>
    <property type="match status" value="1"/>
</dbReference>
<name>H0E384_9ACTN</name>
<dbReference type="Pfam" id="PF20628">
    <property type="entry name" value="Dyp_perox_C"/>
    <property type="match status" value="1"/>
</dbReference>
<evidence type="ECO:0000259" key="15">
    <source>
        <dbReference type="Pfam" id="PF04261"/>
    </source>
</evidence>
<evidence type="ECO:0000256" key="14">
    <source>
        <dbReference type="SAM" id="MobiDB-lite"/>
    </source>
</evidence>
<feature type="region of interest" description="Disordered" evidence="14">
    <location>
        <begin position="1"/>
        <end position="22"/>
    </location>
</feature>
<feature type="compositionally biased region" description="Low complexity" evidence="14">
    <location>
        <begin position="11"/>
        <end position="22"/>
    </location>
</feature>
<comment type="caution">
    <text evidence="17">The sequence shown here is derived from an EMBL/GenBank/DDBJ whole genome shotgun (WGS) entry which is preliminary data.</text>
</comment>
<dbReference type="GO" id="GO:0033212">
    <property type="term" value="P:iron import into cell"/>
    <property type="evidence" value="ECO:0007669"/>
    <property type="project" value="InterPro"/>
</dbReference>
<feature type="region of interest" description="Disordered" evidence="14">
    <location>
        <begin position="113"/>
        <end position="132"/>
    </location>
</feature>
<keyword evidence="8" id="KW-0456">Lyase</keyword>
<evidence type="ECO:0000259" key="16">
    <source>
        <dbReference type="Pfam" id="PF20628"/>
    </source>
</evidence>
<evidence type="ECO:0000256" key="10">
    <source>
        <dbReference type="ARBA" id="ARBA00033771"/>
    </source>
</evidence>
<comment type="cofactor">
    <cofactor evidence="13">
        <name>heme b</name>
        <dbReference type="ChEBI" id="CHEBI:60344"/>
    </cofactor>
    <text evidence="13">Binds 1 heme b (iron(II)-protoporphyrin IX) group non-covalently per subunit.</text>
</comment>
<keyword evidence="4 13" id="KW-0479">Metal-binding</keyword>
<evidence type="ECO:0000256" key="1">
    <source>
        <dbReference type="ARBA" id="ARBA00004196"/>
    </source>
</evidence>
<organism evidence="17 18">
    <name type="scientific">Patulibacter medicamentivorans</name>
    <dbReference type="NCBI Taxonomy" id="1097667"/>
    <lineage>
        <taxon>Bacteria</taxon>
        <taxon>Bacillati</taxon>
        <taxon>Actinomycetota</taxon>
        <taxon>Thermoleophilia</taxon>
        <taxon>Solirubrobacterales</taxon>
        <taxon>Patulibacteraceae</taxon>
        <taxon>Patulibacter</taxon>
    </lineage>
</organism>
<evidence type="ECO:0000256" key="12">
    <source>
        <dbReference type="ARBA" id="ARBA00048856"/>
    </source>
</evidence>
<dbReference type="PANTHER" id="PTHR30521">
    <property type="entry name" value="DEFERROCHELATASE/PEROXIDASE"/>
    <property type="match status" value="1"/>
</dbReference>
<evidence type="ECO:0000256" key="8">
    <source>
        <dbReference type="ARBA" id="ARBA00023239"/>
    </source>
</evidence>
<dbReference type="GO" id="GO:0030313">
    <property type="term" value="C:cell envelope"/>
    <property type="evidence" value="ECO:0007669"/>
    <property type="project" value="UniProtKB-SubCell"/>
</dbReference>
<feature type="domain" description="Dyp-type peroxidase C-terminal" evidence="16">
    <location>
        <begin position="237"/>
        <end position="420"/>
    </location>
</feature>
<evidence type="ECO:0000256" key="6">
    <source>
        <dbReference type="ARBA" id="ARBA00023002"/>
    </source>
</evidence>
<dbReference type="PROSITE" id="PS51318">
    <property type="entry name" value="TAT"/>
    <property type="match status" value="1"/>
</dbReference>
<comment type="similarity">
    <text evidence="9 13">Belongs to the DyP-type peroxidase family.</text>
</comment>
<dbReference type="GO" id="GO:0020037">
    <property type="term" value="F:heme binding"/>
    <property type="evidence" value="ECO:0007669"/>
    <property type="project" value="InterPro"/>
</dbReference>
<comment type="catalytic activity">
    <reaction evidence="12">
        <text>heme b + 2 H(+) = protoporphyrin IX + Fe(2+)</text>
        <dbReference type="Rhea" id="RHEA:22584"/>
        <dbReference type="ChEBI" id="CHEBI:15378"/>
        <dbReference type="ChEBI" id="CHEBI:29033"/>
        <dbReference type="ChEBI" id="CHEBI:57306"/>
        <dbReference type="ChEBI" id="CHEBI:60344"/>
        <dbReference type="EC" id="4.98.1.1"/>
    </reaction>
    <physiologicalReaction direction="left-to-right" evidence="12">
        <dbReference type="Rhea" id="RHEA:22585"/>
    </physiologicalReaction>
</comment>
<feature type="domain" description="Dyp-type peroxidase N-terminal" evidence="15">
    <location>
        <begin position="69"/>
        <end position="225"/>
    </location>
</feature>
<keyword evidence="7 13" id="KW-0408">Iron</keyword>
<keyword evidence="18" id="KW-1185">Reference proteome</keyword>
<dbReference type="GO" id="GO:0004601">
    <property type="term" value="F:peroxidase activity"/>
    <property type="evidence" value="ECO:0007669"/>
    <property type="project" value="UniProtKB-KW"/>
</dbReference>